<feature type="domain" description="Sm" evidence="7">
    <location>
        <begin position="15"/>
        <end position="90"/>
    </location>
</feature>
<gene>
    <name evidence="6" type="primary">LSM1</name>
    <name evidence="8" type="ORF">B9G98_00338</name>
</gene>
<dbReference type="PANTHER" id="PTHR15588:SF8">
    <property type="entry name" value="U6 SNRNA-ASSOCIATED SM-LIKE PROTEIN LSM1"/>
    <property type="match status" value="1"/>
</dbReference>
<evidence type="ECO:0000259" key="7">
    <source>
        <dbReference type="PROSITE" id="PS52002"/>
    </source>
</evidence>
<dbReference type="GO" id="GO:0000290">
    <property type="term" value="P:deadenylation-dependent decapping of nuclear-transcribed mRNA"/>
    <property type="evidence" value="ECO:0007669"/>
    <property type="project" value="TreeGrafter"/>
</dbReference>
<evidence type="ECO:0000256" key="2">
    <source>
        <dbReference type="ARBA" id="ARBA00022490"/>
    </source>
</evidence>
<dbReference type="GO" id="GO:0003729">
    <property type="term" value="F:mRNA binding"/>
    <property type="evidence" value="ECO:0007669"/>
    <property type="project" value="TreeGrafter"/>
</dbReference>
<organism evidence="8 9">
    <name type="scientific">Wickerhamiella sorbophila</name>
    <dbReference type="NCBI Taxonomy" id="45607"/>
    <lineage>
        <taxon>Eukaryota</taxon>
        <taxon>Fungi</taxon>
        <taxon>Dikarya</taxon>
        <taxon>Ascomycota</taxon>
        <taxon>Saccharomycotina</taxon>
        <taxon>Dipodascomycetes</taxon>
        <taxon>Dipodascales</taxon>
        <taxon>Trichomonascaceae</taxon>
        <taxon>Wickerhamiella</taxon>
    </lineage>
</organism>
<dbReference type="GO" id="GO:0000932">
    <property type="term" value="C:P-body"/>
    <property type="evidence" value="ECO:0007669"/>
    <property type="project" value="UniProtKB-SubCell"/>
</dbReference>
<evidence type="ECO:0000313" key="8">
    <source>
        <dbReference type="EMBL" id="PRT52718.1"/>
    </source>
</evidence>
<reference evidence="8 9" key="1">
    <citation type="submission" date="2017-04" db="EMBL/GenBank/DDBJ databases">
        <title>Genome sequencing of [Candida] sorbophila.</title>
        <authorList>
            <person name="Ahn J.O."/>
        </authorList>
    </citation>
    <scope>NUCLEOTIDE SEQUENCE [LARGE SCALE GENOMIC DNA]</scope>
    <source>
        <strain evidence="8 9">DS02</strain>
    </source>
</reference>
<dbReference type="CDD" id="cd01728">
    <property type="entry name" value="LSm1"/>
    <property type="match status" value="1"/>
</dbReference>
<dbReference type="InterPro" id="IPR047575">
    <property type="entry name" value="Sm"/>
</dbReference>
<dbReference type="InterPro" id="IPR034104">
    <property type="entry name" value="Lsm1"/>
</dbReference>
<keyword evidence="4 6" id="KW-0694">RNA-binding</keyword>
<dbReference type="Pfam" id="PF01423">
    <property type="entry name" value="LSM"/>
    <property type="match status" value="1"/>
</dbReference>
<dbReference type="InterPro" id="IPR001163">
    <property type="entry name" value="Sm_dom_euk/arc"/>
</dbReference>
<dbReference type="PROSITE" id="PS52002">
    <property type="entry name" value="SM"/>
    <property type="match status" value="1"/>
</dbReference>
<evidence type="ECO:0000256" key="5">
    <source>
        <dbReference type="ARBA" id="ARBA00023274"/>
    </source>
</evidence>
<comment type="similarity">
    <text evidence="1 6">Belongs to the snRNP Sm proteins family.</text>
</comment>
<evidence type="ECO:0000256" key="6">
    <source>
        <dbReference type="RuleBase" id="RU365047"/>
    </source>
</evidence>
<dbReference type="Gene3D" id="2.30.30.100">
    <property type="match status" value="1"/>
</dbReference>
<evidence type="ECO:0000256" key="1">
    <source>
        <dbReference type="ARBA" id="ARBA00006850"/>
    </source>
</evidence>
<evidence type="ECO:0000256" key="3">
    <source>
        <dbReference type="ARBA" id="ARBA00022664"/>
    </source>
</evidence>
<dbReference type="PANTHER" id="PTHR15588">
    <property type="entry name" value="LSM1"/>
    <property type="match status" value="1"/>
</dbReference>
<keyword evidence="9" id="KW-1185">Reference proteome</keyword>
<dbReference type="EMBL" id="NDIQ01000001">
    <property type="protein sequence ID" value="PRT52718.1"/>
    <property type="molecule type" value="Genomic_DNA"/>
</dbReference>
<proteinExistence type="inferred from homology"/>
<dbReference type="Proteomes" id="UP000238350">
    <property type="component" value="Unassembled WGS sequence"/>
</dbReference>
<comment type="caution">
    <text evidence="8">The sequence shown here is derived from an EMBL/GenBank/DDBJ whole genome shotgun (WGS) entry which is preliminary data.</text>
</comment>
<protein>
    <recommendedName>
        <fullName evidence="6">U6 snRNA-associated Sm-like protein LSm1</fullName>
    </recommendedName>
</protein>
<dbReference type="SMART" id="SM00651">
    <property type="entry name" value="Sm"/>
    <property type="match status" value="1"/>
</dbReference>
<evidence type="ECO:0000256" key="4">
    <source>
        <dbReference type="ARBA" id="ARBA00022884"/>
    </source>
</evidence>
<keyword evidence="3 6" id="KW-0507">mRNA processing</keyword>
<comment type="subunit">
    <text evidence="6">Component of the heptameric LSM1-LSM7 complex that forms a seven-membered ring structure with a donut shape.</text>
</comment>
<dbReference type="OrthoDB" id="10263346at2759"/>
<dbReference type="GO" id="GO:1990726">
    <property type="term" value="C:Lsm1-7-Pat1 complex"/>
    <property type="evidence" value="ECO:0007669"/>
    <property type="project" value="TreeGrafter"/>
</dbReference>
<comment type="function">
    <text evidence="6">Component of the cytoplasmic LSM1-LSM7 complex which is involved in mRNA degradation.</text>
</comment>
<keyword evidence="5 6" id="KW-0687">Ribonucleoprotein</keyword>
<name>A0A2T0FCI6_9ASCO</name>
<comment type="subcellular location">
    <subcellularLocation>
        <location evidence="6">Cytoplasm</location>
    </subcellularLocation>
    <subcellularLocation>
        <location evidence="6">Cytoplasm</location>
        <location evidence="6">P-body</location>
    </subcellularLocation>
</comment>
<evidence type="ECO:0000313" key="9">
    <source>
        <dbReference type="Proteomes" id="UP000238350"/>
    </source>
</evidence>
<keyword evidence="2 6" id="KW-0963">Cytoplasm</keyword>
<dbReference type="AlphaFoldDB" id="A0A2T0FCI6"/>
<dbReference type="GO" id="GO:0006397">
    <property type="term" value="P:mRNA processing"/>
    <property type="evidence" value="ECO:0007669"/>
    <property type="project" value="UniProtKB-UniRule"/>
</dbReference>
<sequence>MNDIDDGLMPLQVFTTAASLLELVDKKVTLSLRNGRTLFGVLRSFDSYGNLVVQETVERIYLEGKYAEADRGVLIIRGENLALLGEIDLAKEEELEAKHAGLEKIDFDQASDEFAKRDEKLKEDFLEKEQIRLQAGLFSNLVADHPYRF</sequence>
<accession>A0A2T0FCI6</accession>
<dbReference type="STRING" id="45607.A0A2T0FCI6"/>
<dbReference type="InterPro" id="IPR044642">
    <property type="entry name" value="PTHR15588"/>
</dbReference>
<dbReference type="GO" id="GO:1990904">
    <property type="term" value="C:ribonucleoprotein complex"/>
    <property type="evidence" value="ECO:0007669"/>
    <property type="project" value="UniProtKB-KW"/>
</dbReference>
<dbReference type="InterPro" id="IPR010920">
    <property type="entry name" value="LSM_dom_sf"/>
</dbReference>
<dbReference type="SUPFAM" id="SSF50182">
    <property type="entry name" value="Sm-like ribonucleoproteins"/>
    <property type="match status" value="1"/>
</dbReference>